<dbReference type="EMBL" id="JAHLQF010000007">
    <property type="protein sequence ID" value="MBU5486497.1"/>
    <property type="molecule type" value="Genomic_DNA"/>
</dbReference>
<dbReference type="InterPro" id="IPR051531">
    <property type="entry name" value="N-acetyltransferase"/>
</dbReference>
<feature type="domain" description="N-acetyltransferase" evidence="3">
    <location>
        <begin position="157"/>
        <end position="311"/>
    </location>
</feature>
<evidence type="ECO:0000256" key="2">
    <source>
        <dbReference type="ARBA" id="ARBA00023315"/>
    </source>
</evidence>
<keyword evidence="1" id="KW-0808">Transferase</keyword>
<evidence type="ECO:0000313" key="5">
    <source>
        <dbReference type="Proteomes" id="UP000726170"/>
    </source>
</evidence>
<dbReference type="Proteomes" id="UP000726170">
    <property type="component" value="Unassembled WGS sequence"/>
</dbReference>
<proteinExistence type="predicted"/>
<name>A0ABS6EMM8_9CLOT</name>
<accession>A0ABS6EMM8</accession>
<dbReference type="Pfam" id="PF13302">
    <property type="entry name" value="Acetyltransf_3"/>
    <property type="match status" value="1"/>
</dbReference>
<gene>
    <name evidence="4" type="ORF">KQI86_19540</name>
</gene>
<protein>
    <submittedName>
        <fullName evidence="4">GNAT family N-acetyltransferase</fullName>
    </submittedName>
</protein>
<dbReference type="PROSITE" id="PS51186">
    <property type="entry name" value="GNAT"/>
    <property type="match status" value="1"/>
</dbReference>
<sequence>MMNYENVNIELVNGSNSEYLIKDEIGINLGRIYIVELSRDNSYCCFRVKFYKNEEKSYGYLKSALNKLITLLFNRMGIYKVNALVDEDTKIYPFTALGFELEGVVTSSIGKGNLRKDELLFGIDKHEFNNHVIRKTSLEGRRIKLKILTPENAEQLLEYYINNKEHLEPFEQIREKDFYTLSFQRKTLVDNYKQFLNGTAVNFGIYISDKFIGKIQLSNIIMGVFKSSFVGYSIDKEEQRKGYMKEALMLLVDYAFNELNLHRLEASTLVDNIKSQRVLKSCGFSEIGINKSYLYINGGWKDHITFSKIRDS</sequence>
<keyword evidence="2" id="KW-0012">Acyltransferase</keyword>
<organism evidence="4 5">
    <name type="scientific">Clostridium mobile</name>
    <dbReference type="NCBI Taxonomy" id="2841512"/>
    <lineage>
        <taxon>Bacteria</taxon>
        <taxon>Bacillati</taxon>
        <taxon>Bacillota</taxon>
        <taxon>Clostridia</taxon>
        <taxon>Eubacteriales</taxon>
        <taxon>Clostridiaceae</taxon>
        <taxon>Clostridium</taxon>
    </lineage>
</organism>
<dbReference type="PANTHER" id="PTHR43792">
    <property type="entry name" value="GNAT FAMILY, PUTATIVE (AFU_ORTHOLOGUE AFUA_3G00765)-RELATED-RELATED"/>
    <property type="match status" value="1"/>
</dbReference>
<evidence type="ECO:0000256" key="1">
    <source>
        <dbReference type="ARBA" id="ARBA00022679"/>
    </source>
</evidence>
<evidence type="ECO:0000259" key="3">
    <source>
        <dbReference type="PROSITE" id="PS51186"/>
    </source>
</evidence>
<keyword evidence="5" id="KW-1185">Reference proteome</keyword>
<dbReference type="RefSeq" id="WP_216441139.1">
    <property type="nucleotide sequence ID" value="NZ_JAHLQF010000007.1"/>
</dbReference>
<comment type="caution">
    <text evidence="4">The sequence shown here is derived from an EMBL/GenBank/DDBJ whole genome shotgun (WGS) entry which is preliminary data.</text>
</comment>
<reference evidence="4 5" key="1">
    <citation type="submission" date="2021-06" db="EMBL/GenBank/DDBJ databases">
        <authorList>
            <person name="Sun Q."/>
            <person name="Li D."/>
        </authorList>
    </citation>
    <scope>NUCLEOTIDE SEQUENCE [LARGE SCALE GENOMIC DNA]</scope>
    <source>
        <strain evidence="4 5">MSJ-11</strain>
    </source>
</reference>
<evidence type="ECO:0000313" key="4">
    <source>
        <dbReference type="EMBL" id="MBU5486497.1"/>
    </source>
</evidence>
<dbReference type="PANTHER" id="PTHR43792:SF8">
    <property type="entry name" value="[RIBOSOMAL PROTEIN US5]-ALANINE N-ACETYLTRANSFERASE"/>
    <property type="match status" value="1"/>
</dbReference>
<dbReference type="InterPro" id="IPR000182">
    <property type="entry name" value="GNAT_dom"/>
</dbReference>